<reference evidence="2 3" key="1">
    <citation type="submission" date="2020-04" db="EMBL/GenBank/DDBJ databases">
        <title>Genome sequencing of novel species.</title>
        <authorList>
            <person name="Heo J."/>
            <person name="Kim S.-J."/>
            <person name="Kim J.-S."/>
            <person name="Hong S.-B."/>
            <person name="Kwon S.-W."/>
        </authorList>
    </citation>
    <scope>NUCLEOTIDE SEQUENCE [LARGE SCALE GENOMIC DNA]</scope>
    <source>
        <strain evidence="2 3">GN2-R2</strain>
    </source>
</reference>
<evidence type="ECO:0008006" key="4">
    <source>
        <dbReference type="Google" id="ProtNLM"/>
    </source>
</evidence>
<dbReference type="EMBL" id="CP051685">
    <property type="protein sequence ID" value="QJD99118.1"/>
    <property type="molecule type" value="Genomic_DNA"/>
</dbReference>
<keyword evidence="3" id="KW-1185">Reference proteome</keyword>
<sequence>MYSSTLRRHACLFAFLPLLWACTGKSTPDTAEQARQDIETARRDAAAMEQKLAALPPACTLGTAHGEAGAWVDAPHARAEPGQPFVYHYAFDKTVTGRAFHVALNRKAWRSLDKVEARDARGEWTVVWAGTLPEAPAECEYLRLEQAFANGPRQVDAMRFSFYPGPETITAADAGVLPAG</sequence>
<proteinExistence type="predicted"/>
<organism evidence="2 3">
    <name type="scientific">Massilia forsythiae</name>
    <dbReference type="NCBI Taxonomy" id="2728020"/>
    <lineage>
        <taxon>Bacteria</taxon>
        <taxon>Pseudomonadati</taxon>
        <taxon>Pseudomonadota</taxon>
        <taxon>Betaproteobacteria</taxon>
        <taxon>Burkholderiales</taxon>
        <taxon>Oxalobacteraceae</taxon>
        <taxon>Telluria group</taxon>
        <taxon>Massilia</taxon>
    </lineage>
</organism>
<dbReference type="KEGG" id="mfy:HH212_02940"/>
<feature type="chain" id="PRO_5031250828" description="Lipoprotein" evidence="1">
    <location>
        <begin position="22"/>
        <end position="180"/>
    </location>
</feature>
<dbReference type="AlphaFoldDB" id="A0A7Z2VTY4"/>
<protein>
    <recommendedName>
        <fullName evidence="4">Lipoprotein</fullName>
    </recommendedName>
</protein>
<dbReference type="Proteomes" id="UP000502415">
    <property type="component" value="Chromosome"/>
</dbReference>
<evidence type="ECO:0000313" key="2">
    <source>
        <dbReference type="EMBL" id="QJD99118.1"/>
    </source>
</evidence>
<evidence type="ECO:0000313" key="3">
    <source>
        <dbReference type="Proteomes" id="UP000502415"/>
    </source>
</evidence>
<evidence type="ECO:0000256" key="1">
    <source>
        <dbReference type="SAM" id="SignalP"/>
    </source>
</evidence>
<feature type="signal peptide" evidence="1">
    <location>
        <begin position="1"/>
        <end position="21"/>
    </location>
</feature>
<name>A0A7Z2VTY4_9BURK</name>
<keyword evidence="1" id="KW-0732">Signal</keyword>
<accession>A0A7Z2VTY4</accession>
<gene>
    <name evidence="2" type="ORF">HH212_02940</name>
</gene>
<dbReference type="RefSeq" id="WP_169434015.1">
    <property type="nucleotide sequence ID" value="NZ_CP051685.1"/>
</dbReference>